<protein>
    <submittedName>
        <fullName evidence="1">Uncharacterized protein</fullName>
    </submittedName>
</protein>
<organism evidence="1 2">
    <name type="scientific">Paracoccus jeotgali</name>
    <dbReference type="NCBI Taxonomy" id="2065379"/>
    <lineage>
        <taxon>Bacteria</taxon>
        <taxon>Pseudomonadati</taxon>
        <taxon>Pseudomonadota</taxon>
        <taxon>Alphaproteobacteria</taxon>
        <taxon>Rhodobacterales</taxon>
        <taxon>Paracoccaceae</taxon>
        <taxon>Paracoccus</taxon>
    </lineage>
</organism>
<dbReference type="RefSeq" id="WP_101501119.1">
    <property type="nucleotide sequence ID" value="NZ_CP025584.1"/>
</dbReference>
<proteinExistence type="predicted"/>
<dbReference type="EMBL" id="CP025584">
    <property type="protein sequence ID" value="AUM75781.1"/>
    <property type="molecule type" value="Genomic_DNA"/>
</dbReference>
<evidence type="ECO:0000313" key="1">
    <source>
        <dbReference type="EMBL" id="AUM75781.1"/>
    </source>
</evidence>
<accession>A0A2K9MJG9</accession>
<dbReference type="KEGG" id="paru:CYR75_15240"/>
<dbReference type="Proteomes" id="UP000234882">
    <property type="component" value="Plasmid pCBA4604-01"/>
</dbReference>
<gene>
    <name evidence="1" type="ORF">CYR75_15240</name>
</gene>
<dbReference type="AlphaFoldDB" id="A0A2K9MJG9"/>
<name>A0A2K9MJG9_9RHOB</name>
<geneLocation type="plasmid" evidence="2">
    <name>pcba4604-01</name>
</geneLocation>
<sequence length="70" mass="7912">MDDSLQSARDAFIDEQLTNAARIPADRGVTDAPAKAYRYAALKAEARARDWDLLGEDPEGDRGYRLYRHD</sequence>
<evidence type="ECO:0000313" key="2">
    <source>
        <dbReference type="Proteomes" id="UP000234882"/>
    </source>
</evidence>
<keyword evidence="2" id="KW-1185">Reference proteome</keyword>
<reference evidence="1 2" key="1">
    <citation type="submission" date="2017-12" db="EMBL/GenBank/DDBJ databases">
        <title>Genomic analysis of Paracoccus sp. CBA4604.</title>
        <authorList>
            <person name="Roh S.W."/>
            <person name="Kim J.Y."/>
            <person name="Kim J.S."/>
        </authorList>
    </citation>
    <scope>NUCLEOTIDE SEQUENCE [LARGE SCALE GENOMIC DNA]</scope>
    <source>
        <strain evidence="1 2">CBA4604</strain>
        <plasmid evidence="2">pcba4604-01</plasmid>
    </source>
</reference>
<keyword evidence="1" id="KW-0614">Plasmid</keyword>